<evidence type="ECO:0000259" key="5">
    <source>
        <dbReference type="PROSITE" id="PS51820"/>
    </source>
</evidence>
<dbReference type="InterPro" id="IPR013783">
    <property type="entry name" value="Ig-like_fold"/>
</dbReference>
<feature type="domain" description="PA14" evidence="5">
    <location>
        <begin position="93"/>
        <end position="247"/>
    </location>
</feature>
<dbReference type="Gene3D" id="2.60.40.10">
    <property type="entry name" value="Immunoglobulins"/>
    <property type="match status" value="12"/>
</dbReference>
<dbReference type="EMBL" id="UYJE01004175">
    <property type="protein sequence ID" value="VDI25691.1"/>
    <property type="molecule type" value="Genomic_DNA"/>
</dbReference>
<reference evidence="6" key="1">
    <citation type="submission" date="2018-11" db="EMBL/GenBank/DDBJ databases">
        <authorList>
            <person name="Alioto T."/>
            <person name="Alioto T."/>
        </authorList>
    </citation>
    <scope>NUCLEOTIDE SEQUENCE</scope>
</reference>
<name>A0A8B6DVB5_MYTGA</name>
<evidence type="ECO:0000256" key="1">
    <source>
        <dbReference type="ARBA" id="ARBA00004196"/>
    </source>
</evidence>
<keyword evidence="7" id="KW-1185">Reference proteome</keyword>
<keyword evidence="3" id="KW-0677">Repeat</keyword>
<dbReference type="PROSITE" id="PS51820">
    <property type="entry name" value="PA14"/>
    <property type="match status" value="1"/>
</dbReference>
<dbReference type="PANTHER" id="PTHR46769">
    <property type="entry name" value="POLYCYSTIC KIDNEY AND HEPATIC DISEASE 1 (AUTOSOMAL RECESSIVE)-LIKE 1"/>
    <property type="match status" value="1"/>
</dbReference>
<evidence type="ECO:0000259" key="4">
    <source>
        <dbReference type="PROSITE" id="PS51484"/>
    </source>
</evidence>
<dbReference type="Pfam" id="PF01833">
    <property type="entry name" value="TIG"/>
    <property type="match status" value="12"/>
</dbReference>
<keyword evidence="2" id="KW-0732">Signal</keyword>
<evidence type="ECO:0000313" key="6">
    <source>
        <dbReference type="EMBL" id="VDI25691.1"/>
    </source>
</evidence>
<dbReference type="InterPro" id="IPR037524">
    <property type="entry name" value="PA14/GLEYA"/>
</dbReference>
<organism evidence="6 7">
    <name type="scientific">Mytilus galloprovincialis</name>
    <name type="common">Mediterranean mussel</name>
    <dbReference type="NCBI Taxonomy" id="29158"/>
    <lineage>
        <taxon>Eukaryota</taxon>
        <taxon>Metazoa</taxon>
        <taxon>Spiralia</taxon>
        <taxon>Lophotrochozoa</taxon>
        <taxon>Mollusca</taxon>
        <taxon>Bivalvia</taxon>
        <taxon>Autobranchia</taxon>
        <taxon>Pteriomorphia</taxon>
        <taxon>Mytilida</taxon>
        <taxon>Mytiloidea</taxon>
        <taxon>Mytilidae</taxon>
        <taxon>Mytilinae</taxon>
        <taxon>Mytilus</taxon>
    </lineage>
</organism>
<dbReference type="PANTHER" id="PTHR46769:SF2">
    <property type="entry name" value="FIBROCYSTIN-L ISOFORM 2 PRECURSOR-RELATED"/>
    <property type="match status" value="1"/>
</dbReference>
<dbReference type="PROSITE" id="PS51484">
    <property type="entry name" value="G8"/>
    <property type="match status" value="1"/>
</dbReference>
<comment type="subcellular location">
    <subcellularLocation>
        <location evidence="1">Cell envelope</location>
    </subcellularLocation>
</comment>
<proteinExistence type="predicted"/>
<comment type="caution">
    <text evidence="6">The sequence shown here is derived from an EMBL/GenBank/DDBJ whole genome shotgun (WGS) entry which is preliminary data.</text>
</comment>
<sequence length="1943" mass="207668">MSQQSLPQKEVIRVSRNDDIYMYQTYAVINDVSPSSGSTQGRTRLSITGQYFDETEKPVQVVVGGSECKVTEKVTDGLIVCETGEQVTAPRYSGNRGLIYERYSNHYYSLNDLTKILDLTIDDNTTTTEVIDHFYFSDSNIGGDHVTRIHGFYVPPHSGRWTFHLQCYSLGKLYLSTDQNPANKVELASSSSSYGFSMSDVIELEKDKHYYIEVLQSGSGSSTFKVKALHLDTKFNDRMTGNADQEKQRISVTSSVEREIQSVEVQVTSTGAEVYEQQQVTIVEDAGVLSDAKFQLGFYGVFTEPFNVITEGEIMAYALSSLPFLDSKESVTITTSQLMDGPPGIVIDITMVSERGDFPDIDVKVINGTAGETLSTSVTELVKGVPSGKNYVLYLASKPSPLLPVEANAGQVKTALDLMFGTRCPSFLKDPPAKKIFFDHEANSQSGVYVTMEIEPFCGQYVGKNPSSLYAVTDSSSKGLRMTSKVNVLCFAYLGNQLKNGIGITYSYEDFNGTQHNATNSIPLTFERKSGWHYVCVEIFSAVKGFQPQGSSFYIQRIYVTKNDYTWNFYIDDIFIGLEQPTENVEVVNSYRMLPVSLGSTRIDRVDVRSTGQGLLEVTFVPYLCGHKIPLLTVEPGQVGSGVQIDIKRLQAASPPISGTFSITFKNKTKSGIRHDTSSAALTDILESIDGIGAISVYRYGSCSNFDYHITFTTLAGDQPQIQVNSSLAGRKVVAQVSTLTNGGLWYNPIPGDMLYTDHSKPQVLAYVNDVPTLCTGDCSYEWLTESTPTVTAINPVTGASGTEVQITGTKLGSVNSTVTIGGVPCVITASTTTSITCNVGEGSYGTYEVEVIDGVKGKAQHDGGTLTFTYSMAISEISPTSGTIGGGITLTLSGYGFSPSAEVTIGSKACEVTSTGPVEIDCIIPEHPSGNVDVKVTVDGHEVTCPNKFAYLPEAPTIGVISPTIFEVLGGGILTISVANFASNGTLKIGSTDVAIATVNGTHITAVMPSLPPGTYEVLVFNESNGAGVYSDGSRPTIQYQLSITNVFPQHGSMYGGTRLTLTGQGFSAETPKDKISVSIGNHNCGVESVSNTKIVCLIDETASVVKIDNQGVHPHWGIGYQWNPLTAYGEAGDIFEWTWTSQPWILTFTHRIEQTKSESSTDRATDGFISSTKGTFNGMYRYQVTTPGEYQYWSGYTDYYEIVYYRGTLMVKDKQPFVGNVSVKIGGHEADYNTNSGTPDPVDTSNCPGLSSLTCQDLPDLSSSFVFQFSFDMCHSPTITSLGRDNATAVDTVTIFGSGFSTTKCNNEVTFGDANCIVKKATESSIECMIDSSNSPMIAVRQDVAVRVSNLGFALLAVEGQTARTLVVLPVVTSISPEMVSTNGGAVVIIIGAGFQGNTSDITVIINGYDCPVQYVSYTEINCIAPPSGFGTKSLVVKIGVNDMTIPAVCDVECQLVYESAISPEISGITPTSLNGDVTTLTITGSGFSTVVSNAVVYVGDVPCFVEAVKDSQITCTITHAPVGDLAVDVVINNRGRATKSKTFFVTSQAVISNISPTEGSIYGGTEIVVTGNGFINEKTVVSIDGLPCDIKETNLSRIVCVTSSGSEGNASVAVVSNSMAYVEWIFEYSSAVTPNISDLSPVKGTKGTSLVITGSKFGSVDGENRVTVGSAPCEITFYNMTMIECTISEGYIGTATVLVIVEGLGVSNSDVQFEFEFAVTGIQKNSGSVSGGQTITVIGSGFDNTTNVTICGQSCTADDKANQSASQFICVTPPAADVVTVTKSCDVITTVDGVKKTMSGGYSYIQALTPDITSVSPARGGTGGGVLLTVGGTGFGTDKSVVVVKLAGTRCNVTSVTDTEIVCITGQHSPSQKTNVWVEINGNGMATQTNAEFYYIDVWSSPYTWGGLDPPEDGTLVVIPAGNIILLDISTARLKMILIK</sequence>
<dbReference type="OrthoDB" id="120976at2759"/>
<feature type="domain" description="G8" evidence="4">
    <location>
        <begin position="1906"/>
        <end position="1943"/>
    </location>
</feature>
<accession>A0A8B6DVB5</accession>
<dbReference type="InterPro" id="IPR002909">
    <property type="entry name" value="IPT_dom"/>
</dbReference>
<evidence type="ECO:0000256" key="2">
    <source>
        <dbReference type="ARBA" id="ARBA00022729"/>
    </source>
</evidence>
<dbReference type="InterPro" id="IPR014756">
    <property type="entry name" value="Ig_E-set"/>
</dbReference>
<dbReference type="InterPro" id="IPR052387">
    <property type="entry name" value="Fibrocystin"/>
</dbReference>
<dbReference type="CDD" id="cd00603">
    <property type="entry name" value="IPT_PCSR"/>
    <property type="match status" value="11"/>
</dbReference>
<evidence type="ECO:0000313" key="7">
    <source>
        <dbReference type="Proteomes" id="UP000596742"/>
    </source>
</evidence>
<evidence type="ECO:0008006" key="8">
    <source>
        <dbReference type="Google" id="ProtNLM"/>
    </source>
</evidence>
<protein>
    <recommendedName>
        <fullName evidence="8">Fibrocystin-L</fullName>
    </recommendedName>
</protein>
<dbReference type="SUPFAM" id="SSF81296">
    <property type="entry name" value="E set domains"/>
    <property type="match status" value="12"/>
</dbReference>
<feature type="non-terminal residue" evidence="6">
    <location>
        <position position="1"/>
    </location>
</feature>
<dbReference type="FunFam" id="2.60.40.10:FF:000616">
    <property type="entry name" value="PKHD1 like 1"/>
    <property type="match status" value="2"/>
</dbReference>
<dbReference type="Proteomes" id="UP000596742">
    <property type="component" value="Unassembled WGS sequence"/>
</dbReference>
<dbReference type="SMART" id="SM00429">
    <property type="entry name" value="IPT"/>
    <property type="match status" value="10"/>
</dbReference>
<dbReference type="InterPro" id="IPR019316">
    <property type="entry name" value="G8_domain"/>
</dbReference>
<gene>
    <name evidence="6" type="ORF">MGAL_10B064652</name>
</gene>
<evidence type="ECO:0000256" key="3">
    <source>
        <dbReference type="ARBA" id="ARBA00022737"/>
    </source>
</evidence>